<proteinExistence type="predicted"/>
<name>A0A0B0MCM6_GOSAR</name>
<dbReference type="EMBL" id="JRRC01100656">
    <property type="protein sequence ID" value="KHF99887.1"/>
    <property type="molecule type" value="Genomic_DNA"/>
</dbReference>
<reference evidence="2" key="1">
    <citation type="submission" date="2014-09" db="EMBL/GenBank/DDBJ databases">
        <authorList>
            <person name="Mudge J."/>
            <person name="Ramaraj T."/>
            <person name="Lindquist I.E."/>
            <person name="Bharti A.K."/>
            <person name="Sundararajan A."/>
            <person name="Cameron C.T."/>
            <person name="Woodward J.E."/>
            <person name="May G.D."/>
            <person name="Brubaker C."/>
            <person name="Broadhvest J."/>
            <person name="Wilkins T.A."/>
        </authorList>
    </citation>
    <scope>NUCLEOTIDE SEQUENCE</scope>
    <source>
        <strain evidence="2">cv. AKA8401</strain>
    </source>
</reference>
<comment type="caution">
    <text evidence="1">The sequence shown here is derived from an EMBL/GenBank/DDBJ whole genome shotgun (WGS) entry which is preliminary data.</text>
</comment>
<evidence type="ECO:0000313" key="1">
    <source>
        <dbReference type="EMBL" id="KHF99887.1"/>
    </source>
</evidence>
<protein>
    <submittedName>
        <fullName evidence="1">Bifunctional hldE</fullName>
    </submittedName>
</protein>
<evidence type="ECO:0000313" key="2">
    <source>
        <dbReference type="Proteomes" id="UP000032142"/>
    </source>
</evidence>
<accession>A0A0B0MCM6</accession>
<gene>
    <name evidence="1" type="ORF">F383_38667</name>
</gene>
<dbReference type="AlphaFoldDB" id="A0A0B0MCM6"/>
<sequence length="53" mass="5793">MGQRTKPTRPGLPHTGRLHGRVLLASLKQSHTACHMGVSLLSPSLVQFEKGQF</sequence>
<organism evidence="1 2">
    <name type="scientific">Gossypium arboreum</name>
    <name type="common">Tree cotton</name>
    <name type="synonym">Gossypium nanking</name>
    <dbReference type="NCBI Taxonomy" id="29729"/>
    <lineage>
        <taxon>Eukaryota</taxon>
        <taxon>Viridiplantae</taxon>
        <taxon>Streptophyta</taxon>
        <taxon>Embryophyta</taxon>
        <taxon>Tracheophyta</taxon>
        <taxon>Spermatophyta</taxon>
        <taxon>Magnoliopsida</taxon>
        <taxon>eudicotyledons</taxon>
        <taxon>Gunneridae</taxon>
        <taxon>Pentapetalae</taxon>
        <taxon>rosids</taxon>
        <taxon>malvids</taxon>
        <taxon>Malvales</taxon>
        <taxon>Malvaceae</taxon>
        <taxon>Malvoideae</taxon>
        <taxon>Gossypium</taxon>
    </lineage>
</organism>
<dbReference type="Proteomes" id="UP000032142">
    <property type="component" value="Unassembled WGS sequence"/>
</dbReference>
<keyword evidence="2" id="KW-1185">Reference proteome</keyword>